<organism evidence="4 5">
    <name type="scientific">Dimorphilus gyrociliatus</name>
    <dbReference type="NCBI Taxonomy" id="2664684"/>
    <lineage>
        <taxon>Eukaryota</taxon>
        <taxon>Metazoa</taxon>
        <taxon>Spiralia</taxon>
        <taxon>Lophotrochozoa</taxon>
        <taxon>Annelida</taxon>
        <taxon>Polychaeta</taxon>
        <taxon>Polychaeta incertae sedis</taxon>
        <taxon>Dinophilidae</taxon>
        <taxon>Dimorphilus</taxon>
    </lineage>
</organism>
<dbReference type="PROSITE" id="PS00018">
    <property type="entry name" value="EF_HAND_1"/>
    <property type="match status" value="1"/>
</dbReference>
<reference evidence="4 5" key="1">
    <citation type="submission" date="2020-08" db="EMBL/GenBank/DDBJ databases">
        <authorList>
            <person name="Hejnol A."/>
        </authorList>
    </citation>
    <scope>NUCLEOTIDE SEQUENCE [LARGE SCALE GENOMIC DNA]</scope>
</reference>
<dbReference type="OrthoDB" id="5960959at2759"/>
<comment type="caution">
    <text evidence="4">The sequence shown here is derived from an EMBL/GenBank/DDBJ whole genome shotgun (WGS) entry which is preliminary data.</text>
</comment>
<feature type="region of interest" description="Disordered" evidence="1">
    <location>
        <begin position="884"/>
        <end position="976"/>
    </location>
</feature>
<proteinExistence type="predicted"/>
<keyword evidence="5" id="KW-1185">Reference proteome</keyword>
<accession>A0A7I8VRB8</accession>
<feature type="compositionally biased region" description="Pro residues" evidence="1">
    <location>
        <begin position="884"/>
        <end position="894"/>
    </location>
</feature>
<dbReference type="GO" id="GO:0045814">
    <property type="term" value="P:negative regulation of gene expression, epigenetic"/>
    <property type="evidence" value="ECO:0007669"/>
    <property type="project" value="InterPro"/>
</dbReference>
<evidence type="ECO:0000259" key="2">
    <source>
        <dbReference type="Pfam" id="PF23314"/>
    </source>
</evidence>
<dbReference type="Proteomes" id="UP000549394">
    <property type="component" value="Unassembled WGS sequence"/>
</dbReference>
<dbReference type="GO" id="GO:0005654">
    <property type="term" value="C:nucleoplasm"/>
    <property type="evidence" value="ECO:0007669"/>
    <property type="project" value="TreeGrafter"/>
</dbReference>
<feature type="domain" description="TASOR alpha/beta" evidence="2">
    <location>
        <begin position="1059"/>
        <end position="1145"/>
    </location>
</feature>
<feature type="compositionally biased region" description="Basic and acidic residues" evidence="1">
    <location>
        <begin position="914"/>
        <end position="930"/>
    </location>
</feature>
<feature type="compositionally biased region" description="Basic residues" evidence="1">
    <location>
        <begin position="208"/>
        <end position="226"/>
    </location>
</feature>
<feature type="region of interest" description="Disordered" evidence="1">
    <location>
        <begin position="574"/>
        <end position="605"/>
    </location>
</feature>
<evidence type="ECO:0000313" key="4">
    <source>
        <dbReference type="EMBL" id="CAD5118799.1"/>
    </source>
</evidence>
<protein>
    <submittedName>
        <fullName evidence="4">DgyrCDS7479</fullName>
    </submittedName>
</protein>
<dbReference type="InterPro" id="IPR056243">
    <property type="entry name" value="TASOR_ab_dom"/>
</dbReference>
<feature type="region of interest" description="Disordered" evidence="1">
    <location>
        <begin position="801"/>
        <end position="821"/>
    </location>
</feature>
<dbReference type="PANTHER" id="PTHR16207:SF11">
    <property type="entry name" value="SET DOMAIN-CONTAINING PROTEIN"/>
    <property type="match status" value="1"/>
</dbReference>
<feature type="region of interest" description="Disordered" evidence="1">
    <location>
        <begin position="203"/>
        <end position="232"/>
    </location>
</feature>
<dbReference type="PANTHER" id="PTHR16207">
    <property type="entry name" value="SET DOMAIN-CONTAINING PROTEIN"/>
    <property type="match status" value="1"/>
</dbReference>
<sequence>MSEIEVDFVSDLMITEMESVLEELDGITDGKISNSTELCRHLYSLSEDTQLDCSLCESLSVQRAVAEARRSWMRNKPLECIIDGKSLPDLYHGVVGLRRIIQPSITKIALNAVVNFRSEAHKCIIIAENPNVQAKEAGSVTEKIQTETFRQVTSYIDFLFNLETDRSEKASKGIIKFAQNGSQTDIVDQLMIQEFYDDGKDNIPSNTKYKKDKKKKKKKHKKKEKRSKVEDKVENVKAPLPAMIVYPGMDKMVNDEDRAALLRAGAISEDIRTIKVVKKDERQNHDMARKECESAYDEFAKELELMTERSNHDAKSTKKHLFPAADQYLPKTIIPTLSGIPPQLCPPSQVDVPQPISKASPPEKVIPKPVEPEDDGTLDSILISQLEYFAQNMESLLKANNSNESANRIPLNKCSVKIKESSRMNELLATTIQALCGNTRKKLKGSALHHVAAIDDVDTSMKRQWNEIVKDMDQIYDTCIPPPPKPKKIKLSTNGFLPPDFDLPIIPLRIPPKRIKTFELCERNIYRLLDLALVNIESFMREVKLNVKEFDSSCVQPGMCLPWALTLALDPRSHSASLSPSKENDNPNELGDEKKTGLEEDMNSINPVAEKETTNISATKTTKLTSRNSLAAAFRQAIEAKKRASKEQQNQKRKLPIQIDVKPAKKLKSQMFIPPGQLVTKDNHAKTNVTANKSLSEMLETLDRTLVDDVGTNLMTSQRNESLVTPKLSGFSRFALGLFKQLPKSTRNDPFATKFRKAKFEEVNVFKAVEPNQTSKATIQSPTEKDHLNTSPLDNVEMEIDSNSEHEVTQEEISETYQDFEKPTFEPFRFESRHTEPTIELPLPEVFNATKKLLSEDPVEEQLEHEVNTQKQWVLEQFPEAPPVIPIPPPPVDPLPAELSPVPPAPSSPPLDQDELRELGDPEPKEKTNEDSVDIPLPPENPESNLDDVPLPDTPAPKDLPDRSSSAKKTDSSEDAMDLWKKKCQELMENSPNTLLPPPIITPGQPPLLPPPPFPLFPPDKNRPPMLLLPPPPILPTPVVRKRPKEKDDTGKFRNLKVYVWKTDNLDAQVRKYLLENGGEEIDPFQVMYLKSTGMKKDILVFINKEKLNRLHLLPNVSILRKVLNIHFLAFGSLDDVQNEQCTEVMMKGGLLLPDDKALLQTHPATLELLVEFMVQQKEKNNNWQLAIHQFNLDTMELMRENLKGNESKIKRLHKVENILNRYMSLGVVRILDRHLCDAHAKPASELLNCAIDLQSSSDFYQNHRHVIVVTDMESSSQKMCMFAERGVGVMSMEKFVSGVVGKKPENPSRIVDPDFGIRVARYFTDAQPSNAVVKLKWNFASVGK</sequence>
<evidence type="ECO:0000256" key="1">
    <source>
        <dbReference type="SAM" id="MobiDB-lite"/>
    </source>
</evidence>
<evidence type="ECO:0000259" key="3">
    <source>
        <dbReference type="Pfam" id="PF24630"/>
    </source>
</evidence>
<name>A0A7I8VRB8_9ANNE</name>
<dbReference type="InterPro" id="IPR046432">
    <property type="entry name" value="TASOR"/>
</dbReference>
<dbReference type="InterPro" id="IPR056242">
    <property type="entry name" value="PIN_TASOR"/>
</dbReference>
<evidence type="ECO:0000313" key="5">
    <source>
        <dbReference type="Proteomes" id="UP000549394"/>
    </source>
</evidence>
<feature type="domain" description="TASOR PIN" evidence="3">
    <location>
        <begin position="1150"/>
        <end position="1298"/>
    </location>
</feature>
<gene>
    <name evidence="4" type="ORF">DGYR_LOCUS7121</name>
</gene>
<dbReference type="EMBL" id="CAJFCJ010000009">
    <property type="protein sequence ID" value="CAD5118799.1"/>
    <property type="molecule type" value="Genomic_DNA"/>
</dbReference>
<dbReference type="Pfam" id="PF24630">
    <property type="entry name" value="PIN_TASOR"/>
    <property type="match status" value="1"/>
</dbReference>
<dbReference type="InterPro" id="IPR018247">
    <property type="entry name" value="EF_Hand_1_Ca_BS"/>
</dbReference>
<dbReference type="Pfam" id="PF23314">
    <property type="entry name" value="TASOR_alpha-beta"/>
    <property type="match status" value="1"/>
</dbReference>